<reference evidence="1 2" key="1">
    <citation type="submission" date="2020-02" db="EMBL/GenBank/DDBJ databases">
        <authorList>
            <person name="Ferguson B K."/>
        </authorList>
    </citation>
    <scope>NUCLEOTIDE SEQUENCE [LARGE SCALE GENOMIC DNA]</scope>
</reference>
<feature type="non-terminal residue" evidence="1">
    <location>
        <position position="65"/>
    </location>
</feature>
<protein>
    <submittedName>
        <fullName evidence="1">Uncharacterized protein</fullName>
    </submittedName>
</protein>
<dbReference type="EMBL" id="CADCXU010002589">
    <property type="protein sequence ID" value="CAA9994788.1"/>
    <property type="molecule type" value="Genomic_DNA"/>
</dbReference>
<dbReference type="Proteomes" id="UP000479000">
    <property type="component" value="Unassembled WGS sequence"/>
</dbReference>
<organism evidence="1 2">
    <name type="scientific">Nesidiocoris tenuis</name>
    <dbReference type="NCBI Taxonomy" id="355587"/>
    <lineage>
        <taxon>Eukaryota</taxon>
        <taxon>Metazoa</taxon>
        <taxon>Ecdysozoa</taxon>
        <taxon>Arthropoda</taxon>
        <taxon>Hexapoda</taxon>
        <taxon>Insecta</taxon>
        <taxon>Pterygota</taxon>
        <taxon>Neoptera</taxon>
        <taxon>Paraneoptera</taxon>
        <taxon>Hemiptera</taxon>
        <taxon>Heteroptera</taxon>
        <taxon>Panheteroptera</taxon>
        <taxon>Cimicomorpha</taxon>
        <taxon>Miridae</taxon>
        <taxon>Dicyphina</taxon>
        <taxon>Nesidiocoris</taxon>
    </lineage>
</organism>
<proteinExistence type="predicted"/>
<sequence length="65" mass="7140">MITVDYAYRGEKLLKLKAITDQAINRCTSLGHKVESCIVVKHLPRLAASMNCTNGEAAHLEEVAN</sequence>
<dbReference type="AlphaFoldDB" id="A0A6H5FYP1"/>
<dbReference type="OrthoDB" id="1706066at2759"/>
<gene>
    <name evidence="1" type="ORF">NTEN_LOCUS1604</name>
</gene>
<evidence type="ECO:0000313" key="1">
    <source>
        <dbReference type="EMBL" id="CAA9994788.1"/>
    </source>
</evidence>
<evidence type="ECO:0000313" key="2">
    <source>
        <dbReference type="Proteomes" id="UP000479000"/>
    </source>
</evidence>
<accession>A0A6H5FYP1</accession>
<keyword evidence="2" id="KW-1185">Reference proteome</keyword>
<name>A0A6H5FYP1_9HEMI</name>